<dbReference type="AlphaFoldDB" id="V8CEP1"/>
<dbReference type="SUPFAM" id="SSF47729">
    <property type="entry name" value="IHF-like DNA-binding proteins"/>
    <property type="match status" value="1"/>
</dbReference>
<protein>
    <recommendedName>
        <fullName evidence="2">HU domain-containing protein</fullName>
    </recommendedName>
</protein>
<dbReference type="RefSeq" id="WP_004363991.1">
    <property type="nucleotide sequence ID" value="NZ_KI669429.1"/>
</dbReference>
<feature type="domain" description="HU" evidence="2">
    <location>
        <begin position="1"/>
        <end position="124"/>
    </location>
</feature>
<reference evidence="3 4" key="1">
    <citation type="submission" date="2013-10" db="EMBL/GenBank/DDBJ databases">
        <title>The Genome Sequence of Prevotella nigrescens CC14M.</title>
        <authorList>
            <consortium name="The Broad Institute Genomics Platform"/>
            <person name="Earl A."/>
            <person name="Allen-Vercoe E."/>
            <person name="Daigneault M."/>
            <person name="Young S.K."/>
            <person name="Zeng Q."/>
            <person name="Gargeya S."/>
            <person name="Fitzgerald M."/>
            <person name="Abouelleil A."/>
            <person name="Alvarado L."/>
            <person name="Chapman S.B."/>
            <person name="Gainer-Dewar J."/>
            <person name="Goldberg J."/>
            <person name="Griggs A."/>
            <person name="Gujja S."/>
            <person name="Hansen M."/>
            <person name="Howarth C."/>
            <person name="Imamovic A."/>
            <person name="Ireland A."/>
            <person name="Larimer J."/>
            <person name="McCowan C."/>
            <person name="Murphy C."/>
            <person name="Pearson M."/>
            <person name="Poon T.W."/>
            <person name="Priest M."/>
            <person name="Roberts A."/>
            <person name="Saif S."/>
            <person name="Shea T."/>
            <person name="Sykes S."/>
            <person name="Wortman J."/>
            <person name="Nusbaum C."/>
            <person name="Birren B."/>
        </authorList>
    </citation>
    <scope>NUCLEOTIDE SEQUENCE [LARGE SCALE GENOMIC DNA]</scope>
    <source>
        <strain evidence="3 4">CC14M</strain>
    </source>
</reference>
<keyword evidence="4" id="KW-1185">Reference proteome</keyword>
<dbReference type="InterPro" id="IPR036390">
    <property type="entry name" value="WH_DNA-bd_sf"/>
</dbReference>
<dbReference type="Proteomes" id="UP000018727">
    <property type="component" value="Unassembled WGS sequence"/>
</dbReference>
<name>V8CEP1_9BACT</name>
<organism evidence="3 4">
    <name type="scientific">Prevotella nigrescens CC14M</name>
    <dbReference type="NCBI Taxonomy" id="1073366"/>
    <lineage>
        <taxon>Bacteria</taxon>
        <taxon>Pseudomonadati</taxon>
        <taxon>Bacteroidota</taxon>
        <taxon>Bacteroidia</taxon>
        <taxon>Bacteroidales</taxon>
        <taxon>Prevotellaceae</taxon>
        <taxon>Prevotella</taxon>
    </lineage>
</organism>
<dbReference type="EMBL" id="AZJH01000040">
    <property type="protein sequence ID" value="ETD25460.1"/>
    <property type="molecule type" value="Genomic_DNA"/>
</dbReference>
<evidence type="ECO:0000313" key="3">
    <source>
        <dbReference type="EMBL" id="ETD25460.1"/>
    </source>
</evidence>
<dbReference type="InterPro" id="IPR041607">
    <property type="entry name" value="HU-HIG"/>
</dbReference>
<dbReference type="InterPro" id="IPR036388">
    <property type="entry name" value="WH-like_DNA-bd_sf"/>
</dbReference>
<keyword evidence="1" id="KW-0238">DNA-binding</keyword>
<dbReference type="Gene3D" id="1.10.10.10">
    <property type="entry name" value="Winged helix-like DNA-binding domain superfamily/Winged helix DNA-binding domain"/>
    <property type="match status" value="1"/>
</dbReference>
<dbReference type="SUPFAM" id="SSF46785">
    <property type="entry name" value="Winged helix' DNA-binding domain"/>
    <property type="match status" value="1"/>
</dbReference>
<dbReference type="OrthoDB" id="1070719at2"/>
<proteinExistence type="predicted"/>
<comment type="caution">
    <text evidence="3">The sequence shown here is derived from an EMBL/GenBank/DDBJ whole genome shotgun (WGS) entry which is preliminary data.</text>
</comment>
<accession>V8CEP1</accession>
<dbReference type="Pfam" id="PF18291">
    <property type="entry name" value="HU-HIG"/>
    <property type="match status" value="1"/>
</dbReference>
<evidence type="ECO:0000256" key="1">
    <source>
        <dbReference type="ARBA" id="ARBA00023125"/>
    </source>
</evidence>
<dbReference type="GO" id="GO:0003677">
    <property type="term" value="F:DNA binding"/>
    <property type="evidence" value="ECO:0007669"/>
    <property type="project" value="UniProtKB-KW"/>
</dbReference>
<dbReference type="InterPro" id="IPR010992">
    <property type="entry name" value="IHF-like_DNA-bd_dom_sf"/>
</dbReference>
<dbReference type="Pfam" id="PF13412">
    <property type="entry name" value="HTH_24"/>
    <property type="match status" value="1"/>
</dbReference>
<sequence>MSVNYKLIKNRMKSGEKTAYRAVTVEHKTVGVERIAQNIQGATALTRADVIATIAALRDEIAFQLMSGCSVHLPGIGYFSLAVKGDIYEDPRNNHVRLHNAEVRTVNFRPDTEMMDILRYTEFENATYRFRSPSMPTEKEIDSAIEALLAEKPYMTVDDLRDRLNLSQSTAYRITKQLCEGGRLRNIGTRYRKAYVRADKQE</sequence>
<dbReference type="HOGENOM" id="CLU_078159_1_0_10"/>
<dbReference type="PATRIC" id="fig|1073366.3.peg.2465"/>
<evidence type="ECO:0000313" key="4">
    <source>
        <dbReference type="Proteomes" id="UP000018727"/>
    </source>
</evidence>
<evidence type="ECO:0000259" key="2">
    <source>
        <dbReference type="Pfam" id="PF18291"/>
    </source>
</evidence>
<gene>
    <name evidence="3" type="ORF">HMPREF1173_02401</name>
</gene>